<dbReference type="InterPro" id="IPR012340">
    <property type="entry name" value="NA-bd_OB-fold"/>
</dbReference>
<name>A0A917QSC3_9NOCA</name>
<accession>A0A917QSC3</accession>
<dbReference type="AlphaFoldDB" id="A0A917QSC3"/>
<reference evidence="1" key="2">
    <citation type="submission" date="2020-09" db="EMBL/GenBank/DDBJ databases">
        <authorList>
            <person name="Sun Q."/>
            <person name="Zhou Y."/>
        </authorList>
    </citation>
    <scope>NUCLEOTIDE SEQUENCE</scope>
    <source>
        <strain evidence="1">CGMCC 4.7278</strain>
    </source>
</reference>
<comment type="caution">
    <text evidence="1">The sequence shown here is derived from an EMBL/GenBank/DDBJ whole genome shotgun (WGS) entry which is preliminary data.</text>
</comment>
<organism evidence="1 2">
    <name type="scientific">Nocardia camponoti</name>
    <dbReference type="NCBI Taxonomy" id="1616106"/>
    <lineage>
        <taxon>Bacteria</taxon>
        <taxon>Bacillati</taxon>
        <taxon>Actinomycetota</taxon>
        <taxon>Actinomycetes</taxon>
        <taxon>Mycobacteriales</taxon>
        <taxon>Nocardiaceae</taxon>
        <taxon>Nocardia</taxon>
    </lineage>
</organism>
<proteinExistence type="predicted"/>
<keyword evidence="2" id="KW-1185">Reference proteome</keyword>
<gene>
    <name evidence="1" type="ORF">GCM10011591_41380</name>
</gene>
<dbReference type="Proteomes" id="UP000612956">
    <property type="component" value="Unassembled WGS sequence"/>
</dbReference>
<evidence type="ECO:0000313" key="1">
    <source>
        <dbReference type="EMBL" id="GGK64850.1"/>
    </source>
</evidence>
<dbReference type="SUPFAM" id="SSF50249">
    <property type="entry name" value="Nucleic acid-binding proteins"/>
    <property type="match status" value="1"/>
</dbReference>
<dbReference type="RefSeq" id="WP_188830673.1">
    <property type="nucleotide sequence ID" value="NZ_BMMW01000004.1"/>
</dbReference>
<dbReference type="EMBL" id="BMMW01000004">
    <property type="protein sequence ID" value="GGK64850.1"/>
    <property type="molecule type" value="Genomic_DNA"/>
</dbReference>
<dbReference type="Gene3D" id="2.40.50.140">
    <property type="entry name" value="Nucleic acid-binding proteins"/>
    <property type="match status" value="1"/>
</dbReference>
<evidence type="ECO:0000313" key="2">
    <source>
        <dbReference type="Proteomes" id="UP000612956"/>
    </source>
</evidence>
<reference evidence="1" key="1">
    <citation type="journal article" date="2014" name="Int. J. Syst. Evol. Microbiol.">
        <title>Complete genome sequence of Corynebacterium casei LMG S-19264T (=DSM 44701T), isolated from a smear-ripened cheese.</title>
        <authorList>
            <consortium name="US DOE Joint Genome Institute (JGI-PGF)"/>
            <person name="Walter F."/>
            <person name="Albersmeier A."/>
            <person name="Kalinowski J."/>
            <person name="Ruckert C."/>
        </authorList>
    </citation>
    <scope>NUCLEOTIDE SEQUENCE</scope>
    <source>
        <strain evidence="1">CGMCC 4.7278</strain>
    </source>
</reference>
<evidence type="ECO:0008006" key="3">
    <source>
        <dbReference type="Google" id="ProtNLM"/>
    </source>
</evidence>
<protein>
    <recommendedName>
        <fullName evidence="3">Cold shock domain-containing protein</fullName>
    </recommendedName>
</protein>
<sequence>MEAATVARWKPAKGTGVLRTDEGRDVWFHVTDLDGLRYADIHKGLRVDVVIDETPQDSFSCRAEHVRPFSQHLPR</sequence>